<evidence type="ECO:0000256" key="5">
    <source>
        <dbReference type="ARBA" id="ARBA00022989"/>
    </source>
</evidence>
<evidence type="ECO:0000256" key="8">
    <source>
        <dbReference type="ARBA" id="ARBA00023157"/>
    </source>
</evidence>
<evidence type="ECO:0000256" key="13">
    <source>
        <dbReference type="SAM" id="Phobius"/>
    </source>
</evidence>
<dbReference type="PANTHER" id="PTHR24243">
    <property type="entry name" value="G-PROTEIN COUPLED RECEPTOR"/>
    <property type="match status" value="1"/>
</dbReference>
<evidence type="ECO:0000256" key="2">
    <source>
        <dbReference type="ARBA" id="ARBA00004651"/>
    </source>
</evidence>
<comment type="function">
    <text evidence="1">Receptor for the neuromedin-U and neuromedin-S neuropeptides.</text>
</comment>
<keyword evidence="16" id="KW-1185">Reference proteome</keyword>
<keyword evidence="9 12" id="KW-0675">Receptor</keyword>
<feature type="domain" description="G-protein coupled receptors family 1 profile" evidence="14">
    <location>
        <begin position="107"/>
        <end position="380"/>
    </location>
</feature>
<evidence type="ECO:0000313" key="15">
    <source>
        <dbReference type="EMBL" id="KAJ8391185.1"/>
    </source>
</evidence>
<evidence type="ECO:0000256" key="3">
    <source>
        <dbReference type="ARBA" id="ARBA00022475"/>
    </source>
</evidence>
<keyword evidence="3" id="KW-1003">Cell membrane</keyword>
<dbReference type="GO" id="GO:0005886">
    <property type="term" value="C:plasma membrane"/>
    <property type="evidence" value="ECO:0007669"/>
    <property type="project" value="UniProtKB-SubCell"/>
</dbReference>
<feature type="transmembrane region" description="Helical" evidence="13">
    <location>
        <begin position="168"/>
        <end position="191"/>
    </location>
</feature>
<dbReference type="Gene3D" id="1.20.1070.10">
    <property type="entry name" value="Rhodopsin 7-helix transmembrane proteins"/>
    <property type="match status" value="1"/>
</dbReference>
<dbReference type="InterPro" id="IPR000276">
    <property type="entry name" value="GPCR_Rhodpsn"/>
</dbReference>
<evidence type="ECO:0000259" key="14">
    <source>
        <dbReference type="PROSITE" id="PS50262"/>
    </source>
</evidence>
<evidence type="ECO:0000256" key="12">
    <source>
        <dbReference type="RuleBase" id="RU000688"/>
    </source>
</evidence>
<dbReference type="PROSITE" id="PS00237">
    <property type="entry name" value="G_PROTEIN_RECEP_F1_1"/>
    <property type="match status" value="1"/>
</dbReference>
<comment type="similarity">
    <text evidence="12">Belongs to the G-protein coupled receptor 1 family.</text>
</comment>
<keyword evidence="7 13" id="KW-0472">Membrane</keyword>
<reference evidence="15" key="1">
    <citation type="journal article" date="2023" name="Science">
        <title>Genome structures resolve the early diversification of teleost fishes.</title>
        <authorList>
            <person name="Parey E."/>
            <person name="Louis A."/>
            <person name="Montfort J."/>
            <person name="Bouchez O."/>
            <person name="Roques C."/>
            <person name="Iampietro C."/>
            <person name="Lluch J."/>
            <person name="Castinel A."/>
            <person name="Donnadieu C."/>
            <person name="Desvignes T."/>
            <person name="Floi Bucao C."/>
            <person name="Jouanno E."/>
            <person name="Wen M."/>
            <person name="Mejri S."/>
            <person name="Dirks R."/>
            <person name="Jansen H."/>
            <person name="Henkel C."/>
            <person name="Chen W.J."/>
            <person name="Zahm M."/>
            <person name="Cabau C."/>
            <person name="Klopp C."/>
            <person name="Thompson A.W."/>
            <person name="Robinson-Rechavi M."/>
            <person name="Braasch I."/>
            <person name="Lecointre G."/>
            <person name="Bobe J."/>
            <person name="Postlethwait J.H."/>
            <person name="Berthelot C."/>
            <person name="Roest Crollius H."/>
            <person name="Guiguen Y."/>
        </authorList>
    </citation>
    <scope>NUCLEOTIDE SEQUENCE</scope>
    <source>
        <strain evidence="15">NC1722</strain>
    </source>
</reference>
<dbReference type="PROSITE" id="PS50262">
    <property type="entry name" value="G_PROTEIN_RECEP_F1_2"/>
    <property type="match status" value="1"/>
</dbReference>
<evidence type="ECO:0000256" key="6">
    <source>
        <dbReference type="ARBA" id="ARBA00023040"/>
    </source>
</evidence>
<evidence type="ECO:0000313" key="16">
    <source>
        <dbReference type="Proteomes" id="UP001221898"/>
    </source>
</evidence>
<dbReference type="SMART" id="SM01381">
    <property type="entry name" value="7TM_GPCR_Srsx"/>
    <property type="match status" value="1"/>
</dbReference>
<keyword evidence="6 12" id="KW-0297">G-protein coupled receptor</keyword>
<protein>
    <recommendedName>
        <fullName evidence="14">G-protein coupled receptors family 1 profile domain-containing protein</fullName>
    </recommendedName>
</protein>
<evidence type="ECO:0000256" key="4">
    <source>
        <dbReference type="ARBA" id="ARBA00022692"/>
    </source>
</evidence>
<dbReference type="EMBL" id="JAINUG010000161">
    <property type="protein sequence ID" value="KAJ8391185.1"/>
    <property type="molecule type" value="Genomic_DNA"/>
</dbReference>
<evidence type="ECO:0000256" key="1">
    <source>
        <dbReference type="ARBA" id="ARBA00003593"/>
    </source>
</evidence>
<feature type="transmembrane region" description="Helical" evidence="13">
    <location>
        <begin position="319"/>
        <end position="337"/>
    </location>
</feature>
<dbReference type="PRINTS" id="PR00237">
    <property type="entry name" value="GPCRRHODOPSN"/>
</dbReference>
<evidence type="ECO:0000256" key="9">
    <source>
        <dbReference type="ARBA" id="ARBA00023170"/>
    </source>
</evidence>
<comment type="subcellular location">
    <subcellularLocation>
        <location evidence="2">Cell membrane</location>
        <topology evidence="2">Multi-pass membrane protein</topology>
    </subcellularLocation>
</comment>
<feature type="transmembrane region" description="Helical" evidence="13">
    <location>
        <begin position="254"/>
        <end position="282"/>
    </location>
</feature>
<feature type="transmembrane region" description="Helical" evidence="13">
    <location>
        <begin position="211"/>
        <end position="234"/>
    </location>
</feature>
<evidence type="ECO:0000256" key="10">
    <source>
        <dbReference type="ARBA" id="ARBA00023180"/>
    </source>
</evidence>
<dbReference type="PANTHER" id="PTHR24243:SF205">
    <property type="entry name" value="NEUROMEDIN U RECEPTOR 3"/>
    <property type="match status" value="1"/>
</dbReference>
<accession>A0AAD7WC58</accession>
<feature type="transmembrane region" description="Helical" evidence="13">
    <location>
        <begin position="89"/>
        <end position="115"/>
    </location>
</feature>
<proteinExistence type="inferred from homology"/>
<feature type="transmembrane region" description="Helical" evidence="13">
    <location>
        <begin position="127"/>
        <end position="148"/>
    </location>
</feature>
<dbReference type="InterPro" id="IPR005390">
    <property type="entry name" value="NeuromedU_rcpt"/>
</dbReference>
<keyword evidence="11 12" id="KW-0807">Transducer</keyword>
<dbReference type="InterPro" id="IPR017452">
    <property type="entry name" value="GPCR_Rhodpsn_7TM"/>
</dbReference>
<keyword evidence="4 12" id="KW-0812">Transmembrane</keyword>
<name>A0AAD7WC58_9TELE</name>
<organism evidence="15 16">
    <name type="scientific">Aldrovandia affinis</name>
    <dbReference type="NCBI Taxonomy" id="143900"/>
    <lineage>
        <taxon>Eukaryota</taxon>
        <taxon>Metazoa</taxon>
        <taxon>Chordata</taxon>
        <taxon>Craniata</taxon>
        <taxon>Vertebrata</taxon>
        <taxon>Euteleostomi</taxon>
        <taxon>Actinopterygii</taxon>
        <taxon>Neopterygii</taxon>
        <taxon>Teleostei</taxon>
        <taxon>Notacanthiformes</taxon>
        <taxon>Halosauridae</taxon>
        <taxon>Aldrovandia</taxon>
    </lineage>
</organism>
<feature type="transmembrane region" description="Helical" evidence="13">
    <location>
        <begin position="357"/>
        <end position="383"/>
    </location>
</feature>
<evidence type="ECO:0000256" key="11">
    <source>
        <dbReference type="ARBA" id="ARBA00023224"/>
    </source>
</evidence>
<dbReference type="AlphaFoldDB" id="A0AAD7WC58"/>
<sequence>MDRYTGGPLRHTCRTTCSQAQTPCSINFRLCAPAVCPEMEYSSLVDFSQNCSELGSIFCNLTANVSGAQLHVMIDDILLNILGPRRSSFFLPVSIAYLLIFITGVAGNLLTCAVITKHRKMRTPTNLYLFSLAVSDLLVLLFGMPMEIYDMWQNYPFPFGEGGCYFKIFLFETVCFASVLNVMVLSVERYVAVVHPLKTRYAMTNKHARRVIGAVWAVSLACAVPNTSLHGIYYLYLPEKVAESAICSLLKPRWIYNLVIQVTTVLFYLVPMAVISALYVVICCRLDRERRWPQGTLGESCGSDNSWEIHMESGRRRQVTKMLSVVVVVFAICWAPFHVDRLLWSFVTQWTDFMHRVFQYVHILSGILFYLSSAVNPIIYNLLSSRFRERFRELICAGSHASTLSRSSSTPVPKVLKSSSTLMSRAQAEDPRRVPAFLISSGSLEHVM</sequence>
<keyword evidence="8" id="KW-1015">Disulfide bond</keyword>
<evidence type="ECO:0000256" key="7">
    <source>
        <dbReference type="ARBA" id="ARBA00023136"/>
    </source>
</evidence>
<dbReference type="Pfam" id="PF00001">
    <property type="entry name" value="7tm_1"/>
    <property type="match status" value="1"/>
</dbReference>
<gene>
    <name evidence="15" type="ORF">AAFF_G00096140</name>
</gene>
<keyword evidence="10" id="KW-0325">Glycoprotein</keyword>
<dbReference type="PRINTS" id="PR01565">
    <property type="entry name" value="NEUROMEDINUR"/>
</dbReference>
<comment type="caution">
    <text evidence="15">The sequence shown here is derived from an EMBL/GenBank/DDBJ whole genome shotgun (WGS) entry which is preliminary data.</text>
</comment>
<dbReference type="GO" id="GO:0001607">
    <property type="term" value="F:neuromedin U receptor activity"/>
    <property type="evidence" value="ECO:0007669"/>
    <property type="project" value="InterPro"/>
</dbReference>
<dbReference type="SUPFAM" id="SSF81321">
    <property type="entry name" value="Family A G protein-coupled receptor-like"/>
    <property type="match status" value="1"/>
</dbReference>
<dbReference type="Proteomes" id="UP001221898">
    <property type="component" value="Unassembled WGS sequence"/>
</dbReference>
<keyword evidence="5 13" id="KW-1133">Transmembrane helix</keyword>